<evidence type="ECO:0000313" key="2">
    <source>
        <dbReference type="EMBL" id="RII43069.1"/>
    </source>
</evidence>
<dbReference type="Proteomes" id="UP000265419">
    <property type="component" value="Unassembled WGS sequence"/>
</dbReference>
<keyword evidence="3" id="KW-1185">Reference proteome</keyword>
<organism evidence="2 3">
    <name type="scientific">Galactobacter valiniphilus</name>
    <dbReference type="NCBI Taxonomy" id="2676122"/>
    <lineage>
        <taxon>Bacteria</taxon>
        <taxon>Bacillati</taxon>
        <taxon>Actinomycetota</taxon>
        <taxon>Actinomycetes</taxon>
        <taxon>Micrococcales</taxon>
        <taxon>Micrococcaceae</taxon>
        <taxon>Galactobacter</taxon>
    </lineage>
</organism>
<protein>
    <submittedName>
        <fullName evidence="2">Uncharacterized protein</fullName>
    </submittedName>
</protein>
<dbReference type="EMBL" id="QQXK01000006">
    <property type="protein sequence ID" value="RII43069.1"/>
    <property type="molecule type" value="Genomic_DNA"/>
</dbReference>
<reference evidence="2 3" key="1">
    <citation type="submission" date="2018-07" db="EMBL/GenBank/DDBJ databases">
        <title>Arthrobacter sp. nov., isolated from raw cow's milk with high bacterial count.</title>
        <authorList>
            <person name="Hahne J."/>
            <person name="Isele D."/>
            <person name="Lipski A."/>
        </authorList>
    </citation>
    <scope>NUCLEOTIDE SEQUENCE [LARGE SCALE GENOMIC DNA]</scope>
    <source>
        <strain evidence="2 3">JZ R-35</strain>
    </source>
</reference>
<dbReference type="AlphaFoldDB" id="A0A399JFU2"/>
<feature type="region of interest" description="Disordered" evidence="1">
    <location>
        <begin position="23"/>
        <end position="43"/>
    </location>
</feature>
<evidence type="ECO:0000313" key="3">
    <source>
        <dbReference type="Proteomes" id="UP000265419"/>
    </source>
</evidence>
<accession>A0A399JFU2</accession>
<sequence>MLAYALTAARGLAACSGTGIPGVPTDGTSTAHPEPHPSTHGGRSYSLEVFVNGDNARLADVASVTVCLPPTDGAGCPDGPSLATDRLSTFESGANRSTLRAGTALPKRWDYIQVEVNDASGVRLAKDILEAQWQLTDSEDHGIGQADLTIRLE</sequence>
<comment type="caution">
    <text evidence="2">The sequence shown here is derived from an EMBL/GenBank/DDBJ whole genome shotgun (WGS) entry which is preliminary data.</text>
</comment>
<evidence type="ECO:0000256" key="1">
    <source>
        <dbReference type="SAM" id="MobiDB-lite"/>
    </source>
</evidence>
<gene>
    <name evidence="2" type="ORF">DWB68_04620</name>
</gene>
<proteinExistence type="predicted"/>
<name>A0A399JFU2_9MICC</name>